<dbReference type="EMBL" id="CAJGYO010000014">
    <property type="protein sequence ID" value="CAD6267974.1"/>
    <property type="molecule type" value="Genomic_DNA"/>
</dbReference>
<keyword evidence="3" id="KW-0862">Zinc</keyword>
<evidence type="ECO:0000256" key="3">
    <source>
        <dbReference type="ARBA" id="ARBA00022833"/>
    </source>
</evidence>
<evidence type="ECO:0000256" key="6">
    <source>
        <dbReference type="SAM" id="Phobius"/>
    </source>
</evidence>
<dbReference type="OrthoDB" id="679386at2759"/>
<evidence type="ECO:0000259" key="7">
    <source>
        <dbReference type="PROSITE" id="PS51999"/>
    </source>
</evidence>
<feature type="transmembrane region" description="Helical" evidence="6">
    <location>
        <begin position="127"/>
        <end position="151"/>
    </location>
</feature>
<evidence type="ECO:0000313" key="9">
    <source>
        <dbReference type="Proteomes" id="UP000604825"/>
    </source>
</evidence>
<organism evidence="8 9">
    <name type="scientific">Miscanthus lutarioriparius</name>
    <dbReference type="NCBI Taxonomy" id="422564"/>
    <lineage>
        <taxon>Eukaryota</taxon>
        <taxon>Viridiplantae</taxon>
        <taxon>Streptophyta</taxon>
        <taxon>Embryophyta</taxon>
        <taxon>Tracheophyta</taxon>
        <taxon>Spermatophyta</taxon>
        <taxon>Magnoliopsida</taxon>
        <taxon>Liliopsida</taxon>
        <taxon>Poales</taxon>
        <taxon>Poaceae</taxon>
        <taxon>PACMAD clade</taxon>
        <taxon>Panicoideae</taxon>
        <taxon>Andropogonodae</taxon>
        <taxon>Andropogoneae</taxon>
        <taxon>Saccharinae</taxon>
        <taxon>Miscanthus</taxon>
    </lineage>
</organism>
<dbReference type="PROSITE" id="PS51999">
    <property type="entry name" value="ZF_GRF"/>
    <property type="match status" value="1"/>
</dbReference>
<dbReference type="PANTHER" id="PTHR33680:SF7">
    <property type="entry name" value="OS02G0474200 PROTEIN"/>
    <property type="match status" value="1"/>
</dbReference>
<gene>
    <name evidence="8" type="ORF">NCGR_LOCUS51279</name>
</gene>
<evidence type="ECO:0000256" key="1">
    <source>
        <dbReference type="ARBA" id="ARBA00022723"/>
    </source>
</evidence>
<dbReference type="PANTHER" id="PTHR33680">
    <property type="entry name" value="OS07G0190500 PROTEIN"/>
    <property type="match status" value="1"/>
</dbReference>
<feature type="compositionally biased region" description="Polar residues" evidence="5">
    <location>
        <begin position="1"/>
        <end position="12"/>
    </location>
</feature>
<evidence type="ECO:0000313" key="8">
    <source>
        <dbReference type="EMBL" id="CAD6267974.1"/>
    </source>
</evidence>
<keyword evidence="6" id="KW-1133">Transmembrane helix</keyword>
<proteinExistence type="predicted"/>
<keyword evidence="6" id="KW-0812">Transmembrane</keyword>
<keyword evidence="2 4" id="KW-0863">Zinc-finger</keyword>
<accession>A0A811RDA6</accession>
<sequence>MSRRASSSTCNRRPQLPDRIGEYPLGRQTGLPLIMCEECGLQRVLELVAQTDEKCNKGRVFFKCPRNMQGVPGSCRFFEWQREYLAILVDQGKIVMNLEQHGAVEEEADSRALVRVQKNSMEVKLDALVGAVKALSLVMGAGVVVGAMYVFSVSLTSC</sequence>
<dbReference type="AlphaFoldDB" id="A0A811RDA6"/>
<keyword evidence="6" id="KW-0472">Membrane</keyword>
<protein>
    <recommendedName>
        <fullName evidence="7">GRF-type domain-containing protein</fullName>
    </recommendedName>
</protein>
<evidence type="ECO:0000256" key="2">
    <source>
        <dbReference type="ARBA" id="ARBA00022771"/>
    </source>
</evidence>
<dbReference type="GO" id="GO:0008270">
    <property type="term" value="F:zinc ion binding"/>
    <property type="evidence" value="ECO:0007669"/>
    <property type="project" value="UniProtKB-KW"/>
</dbReference>
<dbReference type="Pfam" id="PF06839">
    <property type="entry name" value="Zn_ribbon_GRF"/>
    <property type="match status" value="1"/>
</dbReference>
<reference evidence="8" key="1">
    <citation type="submission" date="2020-10" db="EMBL/GenBank/DDBJ databases">
        <authorList>
            <person name="Han B."/>
            <person name="Lu T."/>
            <person name="Zhao Q."/>
            <person name="Huang X."/>
            <person name="Zhao Y."/>
        </authorList>
    </citation>
    <scope>NUCLEOTIDE SEQUENCE</scope>
</reference>
<dbReference type="InterPro" id="IPR010666">
    <property type="entry name" value="Znf_GRF"/>
</dbReference>
<dbReference type="Proteomes" id="UP000604825">
    <property type="component" value="Unassembled WGS sequence"/>
</dbReference>
<feature type="region of interest" description="Disordered" evidence="5">
    <location>
        <begin position="1"/>
        <end position="23"/>
    </location>
</feature>
<feature type="domain" description="GRF-type" evidence="7">
    <location>
        <begin position="36"/>
        <end position="84"/>
    </location>
</feature>
<keyword evidence="9" id="KW-1185">Reference proteome</keyword>
<name>A0A811RDA6_9POAL</name>
<evidence type="ECO:0000256" key="4">
    <source>
        <dbReference type="PROSITE-ProRule" id="PRU01343"/>
    </source>
</evidence>
<comment type="caution">
    <text evidence="8">The sequence shown here is derived from an EMBL/GenBank/DDBJ whole genome shotgun (WGS) entry which is preliminary data.</text>
</comment>
<keyword evidence="1" id="KW-0479">Metal-binding</keyword>
<evidence type="ECO:0000256" key="5">
    <source>
        <dbReference type="SAM" id="MobiDB-lite"/>
    </source>
</evidence>